<dbReference type="OrthoDB" id="2997776at2759"/>
<comment type="caution">
    <text evidence="1">The sequence shown here is derived from an EMBL/GenBank/DDBJ whole genome shotgun (WGS) entry which is preliminary data.</text>
</comment>
<sequence length="306" mass="35068">MSSVSETEANSSSCDVDYESDAYGVVSSASIRSAMQFWSESELSEVELSIESMPQDLVLPIELHWRVLYSSDRYQNLWGTYRLVCKAWKEEVERLAKKEWIREVTFSYPVGVTVHPPNGTVVLDGDFTFQHLDGDLAVFAFIDCDDEYRKPIIEAYKGIGSPDVYFDEIVHDVPIPGMSVDWDALTLTCNWSTVIASVLAEELHVEAYGRRSVKKLETLLRRARARCGGEVDDATLHKMIAIFALWYEEAYDEVRKKRLGRTDRNGDERLKKARSMALRWMNNKHSGRVNFIKHGYKSFLIYSPPI</sequence>
<proteinExistence type="predicted"/>
<accession>A0A8H6Z8D9</accession>
<organism evidence="1 2">
    <name type="scientific">Mycena venus</name>
    <dbReference type="NCBI Taxonomy" id="2733690"/>
    <lineage>
        <taxon>Eukaryota</taxon>
        <taxon>Fungi</taxon>
        <taxon>Dikarya</taxon>
        <taxon>Basidiomycota</taxon>
        <taxon>Agaricomycotina</taxon>
        <taxon>Agaricomycetes</taxon>
        <taxon>Agaricomycetidae</taxon>
        <taxon>Agaricales</taxon>
        <taxon>Marasmiineae</taxon>
        <taxon>Mycenaceae</taxon>
        <taxon>Mycena</taxon>
    </lineage>
</organism>
<gene>
    <name evidence="1" type="ORF">MVEN_00130000</name>
</gene>
<dbReference type="EMBL" id="JACAZI010000001">
    <property type="protein sequence ID" value="KAF7372667.1"/>
    <property type="molecule type" value="Genomic_DNA"/>
</dbReference>
<protein>
    <submittedName>
        <fullName evidence="1">Uncharacterized protein</fullName>
    </submittedName>
</protein>
<reference evidence="1" key="1">
    <citation type="submission" date="2020-05" db="EMBL/GenBank/DDBJ databases">
        <title>Mycena genomes resolve the evolution of fungal bioluminescence.</title>
        <authorList>
            <person name="Tsai I.J."/>
        </authorList>
    </citation>
    <scope>NUCLEOTIDE SEQUENCE</scope>
    <source>
        <strain evidence="1">CCC161011</strain>
    </source>
</reference>
<dbReference type="AlphaFoldDB" id="A0A8H6Z8D9"/>
<evidence type="ECO:0000313" key="2">
    <source>
        <dbReference type="Proteomes" id="UP000620124"/>
    </source>
</evidence>
<dbReference type="Proteomes" id="UP000620124">
    <property type="component" value="Unassembled WGS sequence"/>
</dbReference>
<evidence type="ECO:0000313" key="1">
    <source>
        <dbReference type="EMBL" id="KAF7372667.1"/>
    </source>
</evidence>
<keyword evidence="2" id="KW-1185">Reference proteome</keyword>
<name>A0A8H6Z8D9_9AGAR</name>